<feature type="compositionally biased region" description="Basic and acidic residues" evidence="1">
    <location>
        <begin position="502"/>
        <end position="518"/>
    </location>
</feature>
<protein>
    <submittedName>
        <fullName evidence="2">Uncharacterized protein</fullName>
    </submittedName>
</protein>
<dbReference type="KEGG" id="tasa:A1Q1_05142"/>
<dbReference type="AlphaFoldDB" id="J5QA99"/>
<evidence type="ECO:0000313" key="2">
    <source>
        <dbReference type="EMBL" id="EJT46313.1"/>
    </source>
</evidence>
<evidence type="ECO:0000313" key="3">
    <source>
        <dbReference type="Proteomes" id="UP000002748"/>
    </source>
</evidence>
<dbReference type="HOGENOM" id="CLU_393890_0_0_1"/>
<dbReference type="Proteomes" id="UP000002748">
    <property type="component" value="Unassembled WGS sequence"/>
</dbReference>
<feature type="region of interest" description="Disordered" evidence="1">
    <location>
        <begin position="593"/>
        <end position="627"/>
    </location>
</feature>
<sequence length="700" mass="75339">MLSHALRLRPRLATSRLAAPAVAGPSTLRRPICVTASSLNDDAAPRRTAKFVTEGNRRRKALAKAAAMKSMLAAQSAPDPTPARPARKDDDAQPTVDDLLALQPEDVPSTKRPDYADKYAALTNRVDRAFMRAQLLALCQELQLPVSKSSKKKEVTAMILQSWGWPKPKAPEQSYAQEFPMSSATLFHLQRSLPLMEWLEALPGTHVSVQPAKAGGYVLTADGPRAVLDTVNRFLHDFVNTLTIEPLPTSLDMPPRVRWTVSQATGAWIDQGGITGSSSEVAAARGMLERVALQLSASSPALTLLSHDGAFALLPHVPASRRALLPCSRQRIDTGPIRPPPPPFRLLHPFTPPIKGSHPLAPGSPIADLEGTVFSPALPPALVRFPLPERTRRRRRLTYALPQGKLVVEATYPLREIQAAKKPGHEPHWTELLDQQLKGGDLFAGDASREALDRFLSEDEEEDDLVDEILGASRGDIDRLIEGGSTASAASPTFSASGSTAEEAKEDGKEAEKPREEKKMLDLSARVERNEVLTDVALPWKPVDVRFISRSTESTAVPAPLAEFFSRAAQSADYVTGLALDDVTNLRRGAAPATPAVTEAEEPAVESDTIPPPPLGKIAPEEGLTPPPTITVGKETATLVADEIMDVAESVRPHGTGPKPTLRTVSAVDLASPGLVTQYAELDGEGMWDEIGSVARAVGH</sequence>
<accession>J5QA99</accession>
<dbReference type="RefSeq" id="XP_014177424.1">
    <property type="nucleotide sequence ID" value="XM_014321949.1"/>
</dbReference>
<comment type="caution">
    <text evidence="2">The sequence shown here is derived from an EMBL/GenBank/DDBJ whole genome shotgun (WGS) entry which is preliminary data.</text>
</comment>
<dbReference type="VEuPathDB" id="FungiDB:A1Q1_05142"/>
<name>J5QA99_TRIAS</name>
<gene>
    <name evidence="2" type="ORF">A1Q1_05142</name>
</gene>
<dbReference type="GeneID" id="25988654"/>
<feature type="compositionally biased region" description="Low complexity" evidence="1">
    <location>
        <begin position="68"/>
        <end position="77"/>
    </location>
</feature>
<dbReference type="EMBL" id="ALBS01000297">
    <property type="protein sequence ID" value="EJT46313.1"/>
    <property type="molecule type" value="Genomic_DNA"/>
</dbReference>
<organism evidence="2 3">
    <name type="scientific">Trichosporon asahii var. asahii (strain ATCC 90039 / CBS 2479 / JCM 2466 / KCTC 7840 / NBRC 103889/ NCYC 2677 / UAMH 7654)</name>
    <name type="common">Yeast</name>
    <dbReference type="NCBI Taxonomy" id="1186058"/>
    <lineage>
        <taxon>Eukaryota</taxon>
        <taxon>Fungi</taxon>
        <taxon>Dikarya</taxon>
        <taxon>Basidiomycota</taxon>
        <taxon>Agaricomycotina</taxon>
        <taxon>Tremellomycetes</taxon>
        <taxon>Trichosporonales</taxon>
        <taxon>Trichosporonaceae</taxon>
        <taxon>Trichosporon</taxon>
    </lineage>
</organism>
<feature type="region of interest" description="Disordered" evidence="1">
    <location>
        <begin position="68"/>
        <end position="93"/>
    </location>
</feature>
<evidence type="ECO:0000256" key="1">
    <source>
        <dbReference type="SAM" id="MobiDB-lite"/>
    </source>
</evidence>
<feature type="region of interest" description="Disordered" evidence="1">
    <location>
        <begin position="484"/>
        <end position="518"/>
    </location>
</feature>
<proteinExistence type="predicted"/>
<reference evidence="2 3" key="1">
    <citation type="journal article" date="2012" name="Eukaryot. Cell">
        <title>Draft genome sequence of CBS 2479, the standard type strain of Trichosporon asahii.</title>
        <authorList>
            <person name="Yang R.Y."/>
            <person name="Li H.T."/>
            <person name="Zhu H."/>
            <person name="Zhou G.P."/>
            <person name="Wang M."/>
            <person name="Wang L."/>
        </authorList>
    </citation>
    <scope>NUCLEOTIDE SEQUENCE [LARGE SCALE GENOMIC DNA]</scope>
    <source>
        <strain evidence="3">ATCC 90039 / CBS 2479 / JCM 2466 / KCTC 7840 / NCYC 2677 / UAMH 7654</strain>
    </source>
</reference>
<feature type="compositionally biased region" description="Low complexity" evidence="1">
    <location>
        <begin position="484"/>
        <end position="501"/>
    </location>
</feature>